<dbReference type="Pfam" id="PF00512">
    <property type="entry name" value="HisKA"/>
    <property type="match status" value="1"/>
</dbReference>
<dbReference type="EMBL" id="NGJY01000002">
    <property type="protein sequence ID" value="RSU03542.1"/>
    <property type="molecule type" value="Genomic_DNA"/>
</dbReference>
<feature type="transmembrane region" description="Helical" evidence="14">
    <location>
        <begin position="301"/>
        <end position="319"/>
    </location>
</feature>
<feature type="transmembrane region" description="Helical" evidence="14">
    <location>
        <begin position="418"/>
        <end position="439"/>
    </location>
</feature>
<dbReference type="PANTHER" id="PTHR45528">
    <property type="entry name" value="SENSOR HISTIDINE KINASE CPXA"/>
    <property type="match status" value="1"/>
</dbReference>
<dbReference type="InterPro" id="IPR050398">
    <property type="entry name" value="HssS/ArlS-like"/>
</dbReference>
<dbReference type="Gene3D" id="3.30.565.10">
    <property type="entry name" value="Histidine kinase-like ATPase, C-terminal domain"/>
    <property type="match status" value="1"/>
</dbReference>
<dbReference type="GO" id="GO:0005886">
    <property type="term" value="C:plasma membrane"/>
    <property type="evidence" value="ECO:0007669"/>
    <property type="project" value="UniProtKB-SubCell"/>
</dbReference>
<keyword evidence="8" id="KW-0547">Nucleotide-binding</keyword>
<dbReference type="InterPro" id="IPR005467">
    <property type="entry name" value="His_kinase_dom"/>
</dbReference>
<keyword evidence="9" id="KW-0418">Kinase</keyword>
<dbReference type="OrthoDB" id="9792991at2"/>
<dbReference type="CDD" id="cd00082">
    <property type="entry name" value="HisKA"/>
    <property type="match status" value="1"/>
</dbReference>
<keyword evidence="11 14" id="KW-1133">Transmembrane helix</keyword>
<dbReference type="Gene3D" id="1.10.287.130">
    <property type="match status" value="1"/>
</dbReference>
<comment type="subcellular location">
    <subcellularLocation>
        <location evidence="2">Cell membrane</location>
        <topology evidence="2">Multi-pass membrane protein</topology>
    </subcellularLocation>
</comment>
<keyword evidence="12" id="KW-0902">Two-component regulatory system</keyword>
<dbReference type="GO" id="GO:0005524">
    <property type="term" value="F:ATP binding"/>
    <property type="evidence" value="ECO:0007669"/>
    <property type="project" value="UniProtKB-KW"/>
</dbReference>
<keyword evidence="4" id="KW-1003">Cell membrane</keyword>
<evidence type="ECO:0000256" key="11">
    <source>
        <dbReference type="ARBA" id="ARBA00022989"/>
    </source>
</evidence>
<sequence length="716" mass="81782">MKNRGLVLTLAIILVAITSIWFKTMGAVISNKNSQFDQLTVERELSDVYVYNYLESYDKNKIKSSDISEAEIEEYRYRFGNLGTQVLDITEQYQSSIAQAKQDKSPQKEAALVEERDQKISAVVDNYRDEDKVRKKIVKEYNQEILDNKDQIVKDYTPLIKTIKEKYWYYLVDAEGNVYKNKEFSKVNMSEENIYEYLKKETVAKPIEIDMAIEAPQVLTYTWRASASGHSLRGVVAIAKGSELEKDYIREAQKIKNQRMSFSGSLVLLIIGAVICYFYLKSPNKSRLVTMCNKIPLDSRVLILIFTLGTFIFVTRLGTLRYFPIGVLLLILVLSLLLSIAVIILSKSSYISWEKLSRDHQIKAFFKETWPVKIVGLCMEMIRKLPIFLQVLGAVCLVVGISFNIATVFLQFYSDTQISWLITLAIGGSLLVIFTLLMWRREVRIDQLKGELNKVLAAYSDNVDQSHTTADMLLDMDELKAVISQVTANSRQSEALKTELLTNVSHDLRTPLTSIISYGDLLTKDNLTEKERLEYTEIINRNADRMKKLINDLFDVTKLNNGEIRLSKQTVNMGQLLEQSVAEYEEELEKKELKLIVTKPAEPILVSVDGDKMWRVIDNLMGNIIKYSLPHTRVYLRLEELPDRVSIQLKNISKYELNENAQQLVERFTRGDSARQTEGSGLGLAIVNAIVLLHGGKLDIVVDGDMFKLTILLPKD</sequence>
<organism evidence="16 17">
    <name type="scientific">Vagococcus fessus</name>
    <dbReference type="NCBI Taxonomy" id="120370"/>
    <lineage>
        <taxon>Bacteria</taxon>
        <taxon>Bacillati</taxon>
        <taxon>Bacillota</taxon>
        <taxon>Bacilli</taxon>
        <taxon>Lactobacillales</taxon>
        <taxon>Enterococcaceae</taxon>
        <taxon>Vagococcus</taxon>
    </lineage>
</organism>
<dbReference type="Proteomes" id="UP000287101">
    <property type="component" value="Unassembled WGS sequence"/>
</dbReference>
<evidence type="ECO:0000256" key="5">
    <source>
        <dbReference type="ARBA" id="ARBA00022553"/>
    </source>
</evidence>
<evidence type="ECO:0000256" key="2">
    <source>
        <dbReference type="ARBA" id="ARBA00004651"/>
    </source>
</evidence>
<dbReference type="PROSITE" id="PS50109">
    <property type="entry name" value="HIS_KIN"/>
    <property type="match status" value="1"/>
</dbReference>
<evidence type="ECO:0000256" key="14">
    <source>
        <dbReference type="SAM" id="Phobius"/>
    </source>
</evidence>
<evidence type="ECO:0000313" key="16">
    <source>
        <dbReference type="EMBL" id="RSU03542.1"/>
    </source>
</evidence>
<dbReference type="AlphaFoldDB" id="A0A430A8U5"/>
<dbReference type="RefSeq" id="WP_126831751.1">
    <property type="nucleotide sequence ID" value="NZ_CBCRYB010000001.1"/>
</dbReference>
<evidence type="ECO:0000313" key="17">
    <source>
        <dbReference type="Proteomes" id="UP000287101"/>
    </source>
</evidence>
<name>A0A430A8U5_9ENTE</name>
<evidence type="ECO:0000256" key="12">
    <source>
        <dbReference type="ARBA" id="ARBA00023012"/>
    </source>
</evidence>
<dbReference type="SUPFAM" id="SSF47384">
    <property type="entry name" value="Homodimeric domain of signal transducing histidine kinase"/>
    <property type="match status" value="1"/>
</dbReference>
<protein>
    <recommendedName>
        <fullName evidence="3">histidine kinase</fullName>
        <ecNumber evidence="3">2.7.13.3</ecNumber>
    </recommendedName>
</protein>
<evidence type="ECO:0000256" key="7">
    <source>
        <dbReference type="ARBA" id="ARBA00022692"/>
    </source>
</evidence>
<keyword evidence="13 14" id="KW-0472">Membrane</keyword>
<proteinExistence type="predicted"/>
<keyword evidence="5" id="KW-0597">Phosphoprotein</keyword>
<dbReference type="InterPro" id="IPR036890">
    <property type="entry name" value="HATPase_C_sf"/>
</dbReference>
<evidence type="ECO:0000256" key="8">
    <source>
        <dbReference type="ARBA" id="ARBA00022741"/>
    </source>
</evidence>
<dbReference type="InterPro" id="IPR003594">
    <property type="entry name" value="HATPase_dom"/>
</dbReference>
<evidence type="ECO:0000256" key="13">
    <source>
        <dbReference type="ARBA" id="ARBA00023136"/>
    </source>
</evidence>
<dbReference type="SMART" id="SM00388">
    <property type="entry name" value="HisKA"/>
    <property type="match status" value="1"/>
</dbReference>
<keyword evidence="7 14" id="KW-0812">Transmembrane</keyword>
<dbReference type="GO" id="GO:0000155">
    <property type="term" value="F:phosphorelay sensor kinase activity"/>
    <property type="evidence" value="ECO:0007669"/>
    <property type="project" value="InterPro"/>
</dbReference>
<accession>A0A430A8U5</accession>
<dbReference type="Pfam" id="PF02518">
    <property type="entry name" value="HATPase_c"/>
    <property type="match status" value="1"/>
</dbReference>
<evidence type="ECO:0000256" key="6">
    <source>
        <dbReference type="ARBA" id="ARBA00022679"/>
    </source>
</evidence>
<evidence type="ECO:0000259" key="15">
    <source>
        <dbReference type="PROSITE" id="PS50109"/>
    </source>
</evidence>
<dbReference type="EC" id="2.7.13.3" evidence="3"/>
<comment type="catalytic activity">
    <reaction evidence="1">
        <text>ATP + protein L-histidine = ADP + protein N-phospho-L-histidine.</text>
        <dbReference type="EC" id="2.7.13.3"/>
    </reaction>
</comment>
<comment type="caution">
    <text evidence="16">The sequence shown here is derived from an EMBL/GenBank/DDBJ whole genome shotgun (WGS) entry which is preliminary data.</text>
</comment>
<evidence type="ECO:0000256" key="3">
    <source>
        <dbReference type="ARBA" id="ARBA00012438"/>
    </source>
</evidence>
<keyword evidence="10" id="KW-0067">ATP-binding</keyword>
<evidence type="ECO:0000256" key="4">
    <source>
        <dbReference type="ARBA" id="ARBA00022475"/>
    </source>
</evidence>
<reference evidence="16 17" key="1">
    <citation type="submission" date="2017-05" db="EMBL/GenBank/DDBJ databases">
        <title>Vagococcus spp. assemblies.</title>
        <authorList>
            <person name="Gulvik C.A."/>
        </authorList>
    </citation>
    <scope>NUCLEOTIDE SEQUENCE [LARGE SCALE GENOMIC DNA]</scope>
    <source>
        <strain evidence="16 17">CCUG 41755</strain>
    </source>
</reference>
<evidence type="ECO:0000256" key="10">
    <source>
        <dbReference type="ARBA" id="ARBA00022840"/>
    </source>
</evidence>
<dbReference type="FunFam" id="1.10.287.130:FF:000001">
    <property type="entry name" value="Two-component sensor histidine kinase"/>
    <property type="match status" value="1"/>
</dbReference>
<feature type="transmembrane region" description="Helical" evidence="14">
    <location>
        <begin position="387"/>
        <end position="412"/>
    </location>
</feature>
<feature type="transmembrane region" description="Helical" evidence="14">
    <location>
        <begin position="325"/>
        <end position="345"/>
    </location>
</feature>
<dbReference type="InterPro" id="IPR036097">
    <property type="entry name" value="HisK_dim/P_sf"/>
</dbReference>
<dbReference type="SUPFAM" id="SSF55874">
    <property type="entry name" value="ATPase domain of HSP90 chaperone/DNA topoisomerase II/histidine kinase"/>
    <property type="match status" value="1"/>
</dbReference>
<evidence type="ECO:0000256" key="9">
    <source>
        <dbReference type="ARBA" id="ARBA00022777"/>
    </source>
</evidence>
<gene>
    <name evidence="16" type="ORF">CBF31_07470</name>
</gene>
<keyword evidence="17" id="KW-1185">Reference proteome</keyword>
<dbReference type="InterPro" id="IPR003661">
    <property type="entry name" value="HisK_dim/P_dom"/>
</dbReference>
<dbReference type="PANTHER" id="PTHR45528:SF1">
    <property type="entry name" value="SENSOR HISTIDINE KINASE CPXA"/>
    <property type="match status" value="1"/>
</dbReference>
<keyword evidence="6" id="KW-0808">Transferase</keyword>
<feature type="transmembrane region" description="Helical" evidence="14">
    <location>
        <begin position="260"/>
        <end position="280"/>
    </location>
</feature>
<dbReference type="SMART" id="SM00387">
    <property type="entry name" value="HATPase_c"/>
    <property type="match status" value="1"/>
</dbReference>
<evidence type="ECO:0000256" key="1">
    <source>
        <dbReference type="ARBA" id="ARBA00000085"/>
    </source>
</evidence>
<feature type="domain" description="Histidine kinase" evidence="15">
    <location>
        <begin position="503"/>
        <end position="716"/>
    </location>
</feature>